<keyword evidence="2 12" id="KW-0813">Transport</keyword>
<reference evidence="14 15" key="1">
    <citation type="submission" date="2019-01" db="EMBL/GenBank/DDBJ databases">
        <authorList>
            <person name="Brito A."/>
        </authorList>
    </citation>
    <scope>NUCLEOTIDE SEQUENCE [LARGE SCALE GENOMIC DNA]</scope>
    <source>
        <strain evidence="14">1</strain>
    </source>
</reference>
<dbReference type="GO" id="GO:0009279">
    <property type="term" value="C:cell outer membrane"/>
    <property type="evidence" value="ECO:0007669"/>
    <property type="project" value="UniProtKB-SubCell"/>
</dbReference>
<keyword evidence="7" id="KW-0408">Iron</keyword>
<dbReference type="InterPro" id="IPR036942">
    <property type="entry name" value="Beta-barrel_TonB_sf"/>
</dbReference>
<keyword evidence="11 12" id="KW-0998">Cell outer membrane</keyword>
<dbReference type="InterPro" id="IPR039426">
    <property type="entry name" value="TonB-dep_rcpt-like"/>
</dbReference>
<evidence type="ECO:0000256" key="10">
    <source>
        <dbReference type="ARBA" id="ARBA00023136"/>
    </source>
</evidence>
<evidence type="ECO:0000256" key="12">
    <source>
        <dbReference type="PROSITE-ProRule" id="PRU01360"/>
    </source>
</evidence>
<evidence type="ECO:0000256" key="6">
    <source>
        <dbReference type="ARBA" id="ARBA00022729"/>
    </source>
</evidence>
<dbReference type="Gene3D" id="2.40.170.20">
    <property type="entry name" value="TonB-dependent receptor, beta-barrel domain"/>
    <property type="match status" value="1"/>
</dbReference>
<dbReference type="PANTHER" id="PTHR32552:SF68">
    <property type="entry name" value="FERRICHROME OUTER MEMBRANE TRANSPORTER_PHAGE RECEPTOR"/>
    <property type="match status" value="1"/>
</dbReference>
<evidence type="ECO:0000256" key="2">
    <source>
        <dbReference type="ARBA" id="ARBA00022448"/>
    </source>
</evidence>
<keyword evidence="6" id="KW-0732">Signal</keyword>
<evidence type="ECO:0000256" key="11">
    <source>
        <dbReference type="ARBA" id="ARBA00023237"/>
    </source>
</evidence>
<dbReference type="Pfam" id="PF00593">
    <property type="entry name" value="TonB_dep_Rec_b-barrel"/>
    <property type="match status" value="1"/>
</dbReference>
<feature type="domain" description="TonB-dependent receptor-like beta-barrel" evidence="13">
    <location>
        <begin position="5"/>
        <end position="152"/>
    </location>
</feature>
<dbReference type="InterPro" id="IPR000531">
    <property type="entry name" value="Beta-barrel_TonB"/>
</dbReference>
<accession>A0A563VNW7</accession>
<dbReference type="EMBL" id="CAACVJ010000084">
    <property type="protein sequence ID" value="VEP12975.1"/>
    <property type="molecule type" value="Genomic_DNA"/>
</dbReference>
<evidence type="ECO:0000256" key="1">
    <source>
        <dbReference type="ARBA" id="ARBA00004571"/>
    </source>
</evidence>
<evidence type="ECO:0000256" key="4">
    <source>
        <dbReference type="ARBA" id="ARBA00022496"/>
    </source>
</evidence>
<dbReference type="Proteomes" id="UP000320055">
    <property type="component" value="Unassembled WGS sequence"/>
</dbReference>
<keyword evidence="10 12" id="KW-0472">Membrane</keyword>
<gene>
    <name evidence="14" type="ORF">H1P_1740020</name>
</gene>
<evidence type="ECO:0000313" key="14">
    <source>
        <dbReference type="EMBL" id="VEP12975.1"/>
    </source>
</evidence>
<keyword evidence="3 12" id="KW-1134">Transmembrane beta strand</keyword>
<evidence type="ECO:0000256" key="8">
    <source>
        <dbReference type="ARBA" id="ARBA00023065"/>
    </source>
</evidence>
<evidence type="ECO:0000256" key="3">
    <source>
        <dbReference type="ARBA" id="ARBA00022452"/>
    </source>
</evidence>
<dbReference type="GO" id="GO:0015344">
    <property type="term" value="F:siderophore uptake transmembrane transporter activity"/>
    <property type="evidence" value="ECO:0007669"/>
    <property type="project" value="TreeGrafter"/>
</dbReference>
<keyword evidence="8" id="KW-0406">Ion transport</keyword>
<evidence type="ECO:0000256" key="5">
    <source>
        <dbReference type="ARBA" id="ARBA00022692"/>
    </source>
</evidence>
<dbReference type="AlphaFoldDB" id="A0A563VNW7"/>
<organism evidence="14 15">
    <name type="scientific">Hyella patelloides LEGE 07179</name>
    <dbReference type="NCBI Taxonomy" id="945734"/>
    <lineage>
        <taxon>Bacteria</taxon>
        <taxon>Bacillati</taxon>
        <taxon>Cyanobacteriota</taxon>
        <taxon>Cyanophyceae</taxon>
        <taxon>Pleurocapsales</taxon>
        <taxon>Hyellaceae</taxon>
        <taxon>Hyella</taxon>
    </lineage>
</organism>
<evidence type="ECO:0000313" key="15">
    <source>
        <dbReference type="Proteomes" id="UP000320055"/>
    </source>
</evidence>
<comment type="subcellular location">
    <subcellularLocation>
        <location evidence="1 12">Cell outer membrane</location>
        <topology evidence="1 12">Multi-pass membrane protein</topology>
    </subcellularLocation>
</comment>
<dbReference type="PANTHER" id="PTHR32552">
    <property type="entry name" value="FERRICHROME IRON RECEPTOR-RELATED"/>
    <property type="match status" value="1"/>
</dbReference>
<keyword evidence="4" id="KW-0410">Iron transport</keyword>
<evidence type="ECO:0000256" key="7">
    <source>
        <dbReference type="ARBA" id="ARBA00023004"/>
    </source>
</evidence>
<evidence type="ECO:0000256" key="9">
    <source>
        <dbReference type="ARBA" id="ARBA00023077"/>
    </source>
</evidence>
<keyword evidence="15" id="KW-1185">Reference proteome</keyword>
<sequence length="183" mass="20368">MDISDRLSATLALYDLTRSNVTTEDPDNPNFDIQTGEQNSQGIELSVAGEILPGWNITAGYAYTDAKITENNNFESGNRLNNAPENAISLWTSYEIQRGSLQGLGFGGGIFFVGERQGDLDNSFTVPSYTRTDAVIFYERGKLRTSVNFRNLFDIDYFEFAQNDLRVFPGDPFTVVGSISLEF</sequence>
<evidence type="ECO:0000259" key="13">
    <source>
        <dbReference type="Pfam" id="PF00593"/>
    </source>
</evidence>
<comment type="similarity">
    <text evidence="12">Belongs to the TonB-dependent receptor family.</text>
</comment>
<proteinExistence type="inferred from homology"/>
<keyword evidence="9" id="KW-0798">TonB box</keyword>
<dbReference type="PROSITE" id="PS52016">
    <property type="entry name" value="TONB_DEPENDENT_REC_3"/>
    <property type="match status" value="1"/>
</dbReference>
<keyword evidence="5 12" id="KW-0812">Transmembrane</keyword>
<name>A0A563VNW7_9CYAN</name>
<dbReference type="SUPFAM" id="SSF56935">
    <property type="entry name" value="Porins"/>
    <property type="match status" value="1"/>
</dbReference>
<protein>
    <recommendedName>
        <fullName evidence="13">TonB-dependent receptor-like beta-barrel domain-containing protein</fullName>
    </recommendedName>
</protein>